<evidence type="ECO:0000256" key="9">
    <source>
        <dbReference type="ARBA" id="ARBA00022722"/>
    </source>
</evidence>
<evidence type="ECO:0000256" key="1">
    <source>
        <dbReference type="ARBA" id="ARBA00000077"/>
    </source>
</evidence>
<dbReference type="InterPro" id="IPR036397">
    <property type="entry name" value="RNaseH_sf"/>
</dbReference>
<comment type="cofactor">
    <cofactor evidence="2">
        <name>Mg(2+)</name>
        <dbReference type="ChEBI" id="CHEBI:18420"/>
    </cofactor>
</comment>
<keyword evidence="9 14" id="KW-0540">Nuclease</keyword>
<evidence type="ECO:0000256" key="14">
    <source>
        <dbReference type="HAMAP-Rule" id="MF_00052"/>
    </source>
</evidence>
<dbReference type="GO" id="GO:0030145">
    <property type="term" value="F:manganese ion binding"/>
    <property type="evidence" value="ECO:0007669"/>
    <property type="project" value="UniProtKB-UniRule"/>
</dbReference>
<name>A0A6N6N3L1_9BACT</name>
<evidence type="ECO:0000313" key="18">
    <source>
        <dbReference type="EMBL" id="KAB1442772.1"/>
    </source>
</evidence>
<dbReference type="GO" id="GO:0006298">
    <property type="term" value="P:mismatch repair"/>
    <property type="evidence" value="ECO:0007669"/>
    <property type="project" value="TreeGrafter"/>
</dbReference>
<dbReference type="GO" id="GO:0043137">
    <property type="term" value="P:DNA replication, removal of RNA primer"/>
    <property type="evidence" value="ECO:0007669"/>
    <property type="project" value="TreeGrafter"/>
</dbReference>
<dbReference type="PROSITE" id="PS51975">
    <property type="entry name" value="RNASE_H_2"/>
    <property type="match status" value="1"/>
</dbReference>
<evidence type="ECO:0000256" key="11">
    <source>
        <dbReference type="ARBA" id="ARBA00022759"/>
    </source>
</evidence>
<dbReference type="CDD" id="cd07182">
    <property type="entry name" value="RNase_HII_bacteria_HII_like"/>
    <property type="match status" value="1"/>
</dbReference>
<reference evidence="18 19" key="1">
    <citation type="journal article" date="2017" name="Int. J. Syst. Evol. Microbiol.">
        <title>Desulfovibrio senegalensis sp. nov., a mesophilic sulfate reducer isolated from marine sediment.</title>
        <authorList>
            <person name="Thioye A."/>
            <person name="Gam Z.B.A."/>
            <person name="Mbengue M."/>
            <person name="Cayol J.L."/>
            <person name="Joseph-Bartoli M."/>
            <person name="Toure-Kane C."/>
            <person name="Labat M."/>
        </authorList>
    </citation>
    <scope>NUCLEOTIDE SEQUENCE [LARGE SCALE GENOMIC DNA]</scope>
    <source>
        <strain evidence="18 19">DSM 101509</strain>
    </source>
</reference>
<dbReference type="GO" id="GO:0005737">
    <property type="term" value="C:cytoplasm"/>
    <property type="evidence" value="ECO:0007669"/>
    <property type="project" value="UniProtKB-SubCell"/>
</dbReference>
<evidence type="ECO:0000256" key="8">
    <source>
        <dbReference type="ARBA" id="ARBA00022490"/>
    </source>
</evidence>
<comment type="similarity">
    <text evidence="5 14 16">Belongs to the RNase HII family.</text>
</comment>
<dbReference type="InterPro" id="IPR024567">
    <property type="entry name" value="RNase_HII/HIII_dom"/>
</dbReference>
<dbReference type="GO" id="GO:0004523">
    <property type="term" value="F:RNA-DNA hybrid ribonuclease activity"/>
    <property type="evidence" value="ECO:0007669"/>
    <property type="project" value="UniProtKB-UniRule"/>
</dbReference>
<evidence type="ECO:0000259" key="17">
    <source>
        <dbReference type="PROSITE" id="PS51975"/>
    </source>
</evidence>
<evidence type="ECO:0000256" key="2">
    <source>
        <dbReference type="ARBA" id="ARBA00001946"/>
    </source>
</evidence>
<dbReference type="OrthoDB" id="9803420at2"/>
<dbReference type="PANTHER" id="PTHR10954:SF18">
    <property type="entry name" value="RIBONUCLEASE HII"/>
    <property type="match status" value="1"/>
</dbReference>
<keyword evidence="11 14" id="KW-0255">Endonuclease</keyword>
<evidence type="ECO:0000313" key="19">
    <source>
        <dbReference type="Proteomes" id="UP000438699"/>
    </source>
</evidence>
<dbReference type="NCBIfam" id="NF000595">
    <property type="entry name" value="PRK00015.1-3"/>
    <property type="match status" value="1"/>
</dbReference>
<keyword evidence="10 14" id="KW-0479">Metal-binding</keyword>
<sequence>MDQHSALMAFTGDPAIGPEQVAGVDEAGRGCLAGPVVAGAVILPPEWDLSGLNDSKKLTAAKREILYEGIRQQAVAWAVGLAWPAEVDSINILQATFLAMSRAVSHLGHVPRQLLVDGNKTIPEHAFRHAGGQSIAQRAIVGGDGLVPAISAASIMAKTFRDRLMTRLDRRYPGYGFCEHMGYGTKAHYAALELLGPCRMHRLTFRGVVQEKQQPQQSQGLLPGM</sequence>
<keyword evidence="8 14" id="KW-0963">Cytoplasm</keyword>
<evidence type="ECO:0000256" key="5">
    <source>
        <dbReference type="ARBA" id="ARBA00007383"/>
    </source>
</evidence>
<dbReference type="HAMAP" id="MF_00052_B">
    <property type="entry name" value="RNase_HII_B"/>
    <property type="match status" value="1"/>
</dbReference>
<comment type="cofactor">
    <cofactor evidence="14 15">
        <name>Mn(2+)</name>
        <dbReference type="ChEBI" id="CHEBI:29035"/>
    </cofactor>
    <cofactor evidence="14 15">
        <name>Mg(2+)</name>
        <dbReference type="ChEBI" id="CHEBI:18420"/>
    </cofactor>
    <text evidence="14 15">Manganese or magnesium. Binds 1 divalent metal ion per monomer in the absence of substrate. May bind a second metal ion after substrate binding.</text>
</comment>
<evidence type="ECO:0000256" key="10">
    <source>
        <dbReference type="ARBA" id="ARBA00022723"/>
    </source>
</evidence>
<dbReference type="Gene3D" id="3.30.420.10">
    <property type="entry name" value="Ribonuclease H-like superfamily/Ribonuclease H"/>
    <property type="match status" value="1"/>
</dbReference>
<dbReference type="AlphaFoldDB" id="A0A6N6N3L1"/>
<comment type="subcellular location">
    <subcellularLocation>
        <location evidence="4 14">Cytoplasm</location>
    </subcellularLocation>
</comment>
<evidence type="ECO:0000256" key="15">
    <source>
        <dbReference type="PROSITE-ProRule" id="PRU01319"/>
    </source>
</evidence>
<evidence type="ECO:0000256" key="12">
    <source>
        <dbReference type="ARBA" id="ARBA00022801"/>
    </source>
</evidence>
<evidence type="ECO:0000256" key="3">
    <source>
        <dbReference type="ARBA" id="ARBA00004065"/>
    </source>
</evidence>
<evidence type="ECO:0000256" key="16">
    <source>
        <dbReference type="RuleBase" id="RU003515"/>
    </source>
</evidence>
<protein>
    <recommendedName>
        <fullName evidence="7 14">Ribonuclease HII</fullName>
        <shortName evidence="14">RNase HII</shortName>
        <ecNumber evidence="6 14">3.1.26.4</ecNumber>
    </recommendedName>
</protein>
<keyword evidence="13 14" id="KW-0464">Manganese</keyword>
<evidence type="ECO:0000256" key="6">
    <source>
        <dbReference type="ARBA" id="ARBA00012180"/>
    </source>
</evidence>
<keyword evidence="12 14" id="KW-0378">Hydrolase</keyword>
<dbReference type="Proteomes" id="UP000438699">
    <property type="component" value="Unassembled WGS sequence"/>
</dbReference>
<dbReference type="GO" id="GO:0003723">
    <property type="term" value="F:RNA binding"/>
    <property type="evidence" value="ECO:0007669"/>
    <property type="project" value="UniProtKB-UniRule"/>
</dbReference>
<comment type="function">
    <text evidence="3 14 16">Endonuclease that specifically degrades the RNA of RNA-DNA hybrids.</text>
</comment>
<dbReference type="InterPro" id="IPR012337">
    <property type="entry name" value="RNaseH-like_sf"/>
</dbReference>
<organism evidence="18 19">
    <name type="scientific">Pseudodesulfovibrio senegalensis</name>
    <dbReference type="NCBI Taxonomy" id="1721087"/>
    <lineage>
        <taxon>Bacteria</taxon>
        <taxon>Pseudomonadati</taxon>
        <taxon>Thermodesulfobacteriota</taxon>
        <taxon>Desulfovibrionia</taxon>
        <taxon>Desulfovibrionales</taxon>
        <taxon>Desulfovibrionaceae</taxon>
    </lineage>
</organism>
<proteinExistence type="inferred from homology"/>
<keyword evidence="19" id="KW-1185">Reference proteome</keyword>
<dbReference type="GO" id="GO:0032299">
    <property type="term" value="C:ribonuclease H2 complex"/>
    <property type="evidence" value="ECO:0007669"/>
    <property type="project" value="TreeGrafter"/>
</dbReference>
<dbReference type="Pfam" id="PF01351">
    <property type="entry name" value="RNase_HII"/>
    <property type="match status" value="1"/>
</dbReference>
<evidence type="ECO:0000256" key="7">
    <source>
        <dbReference type="ARBA" id="ARBA00019179"/>
    </source>
</evidence>
<gene>
    <name evidence="14" type="primary">rnhB</name>
    <name evidence="18" type="ORF">F8A88_00395</name>
</gene>
<feature type="domain" description="RNase H type-2" evidence="17">
    <location>
        <begin position="19"/>
        <end position="217"/>
    </location>
</feature>
<evidence type="ECO:0000256" key="4">
    <source>
        <dbReference type="ARBA" id="ARBA00004496"/>
    </source>
</evidence>
<accession>A0A6N6N3L1</accession>
<dbReference type="RefSeq" id="WP_151148963.1">
    <property type="nucleotide sequence ID" value="NZ_WAIE01000001.1"/>
</dbReference>
<comment type="catalytic activity">
    <reaction evidence="1 14 15 16">
        <text>Endonucleolytic cleavage to 5'-phosphomonoester.</text>
        <dbReference type="EC" id="3.1.26.4"/>
    </reaction>
</comment>
<dbReference type="PANTHER" id="PTHR10954">
    <property type="entry name" value="RIBONUCLEASE H2 SUBUNIT A"/>
    <property type="match status" value="1"/>
</dbReference>
<feature type="binding site" evidence="14 15">
    <location>
        <position position="117"/>
    </location>
    <ligand>
        <name>a divalent metal cation</name>
        <dbReference type="ChEBI" id="CHEBI:60240"/>
    </ligand>
</feature>
<feature type="binding site" evidence="14 15">
    <location>
        <position position="25"/>
    </location>
    <ligand>
        <name>a divalent metal cation</name>
        <dbReference type="ChEBI" id="CHEBI:60240"/>
    </ligand>
</feature>
<dbReference type="InterPro" id="IPR001352">
    <property type="entry name" value="RNase_HII/HIII"/>
</dbReference>
<evidence type="ECO:0000256" key="13">
    <source>
        <dbReference type="ARBA" id="ARBA00023211"/>
    </source>
</evidence>
<dbReference type="EMBL" id="WAIE01000001">
    <property type="protein sequence ID" value="KAB1442772.1"/>
    <property type="molecule type" value="Genomic_DNA"/>
</dbReference>
<comment type="caution">
    <text evidence="18">The sequence shown here is derived from an EMBL/GenBank/DDBJ whole genome shotgun (WGS) entry which is preliminary data.</text>
</comment>
<dbReference type="SUPFAM" id="SSF53098">
    <property type="entry name" value="Ribonuclease H-like"/>
    <property type="match status" value="1"/>
</dbReference>
<feature type="binding site" evidence="14 15">
    <location>
        <position position="26"/>
    </location>
    <ligand>
        <name>a divalent metal cation</name>
        <dbReference type="ChEBI" id="CHEBI:60240"/>
    </ligand>
</feature>
<dbReference type="InterPro" id="IPR022898">
    <property type="entry name" value="RNase_HII"/>
</dbReference>
<dbReference type="EC" id="3.1.26.4" evidence="6 14"/>